<name>A0ABY5E115_9ACTN</name>
<protein>
    <submittedName>
        <fullName evidence="2">Uncharacterized protein</fullName>
    </submittedName>
</protein>
<reference evidence="2 3" key="1">
    <citation type="submission" date="2022-06" db="EMBL/GenBank/DDBJ databases">
        <title>Paraconexibacter antarcticus.</title>
        <authorList>
            <person name="Kim C.S."/>
        </authorList>
    </citation>
    <scope>NUCLEOTIDE SEQUENCE [LARGE SCALE GENOMIC DNA]</scope>
    <source>
        <strain evidence="2 3">02-257</strain>
    </source>
</reference>
<sequence length="263" mass="29457">MEVLSAARKPHDRRREAAQAGQRAHQDEQTRLIGDPAALREHLREHYRLREAVIGSLSPEGTTAFELLLDATNPPDVDEAAALRDLGRELADHLPFSLHATTPPTVSNHLIEGLAAHYLHEQHAQIHGLGEAHGRGPHVRRAENQLASGALLGCLAVRRLADNAQHDERALATQRQRRAAYLQFREHEARHRAREQPLSTRLRHGPETYLDEIDAHWLRDCDACNELTYPNTRNEIDGSDDTPAYECGFCGSRELRPAGPRDA</sequence>
<dbReference type="RefSeq" id="WP_254573553.1">
    <property type="nucleotide sequence ID" value="NZ_CP098502.1"/>
</dbReference>
<evidence type="ECO:0000313" key="2">
    <source>
        <dbReference type="EMBL" id="UTI66899.1"/>
    </source>
</evidence>
<dbReference type="Proteomes" id="UP001056035">
    <property type="component" value="Chromosome"/>
</dbReference>
<evidence type="ECO:0000256" key="1">
    <source>
        <dbReference type="SAM" id="MobiDB-lite"/>
    </source>
</evidence>
<accession>A0ABY5E115</accession>
<gene>
    <name evidence="2" type="ORF">NBH00_11975</name>
</gene>
<organism evidence="2 3">
    <name type="scientific">Paraconexibacter antarcticus</name>
    <dbReference type="NCBI Taxonomy" id="2949664"/>
    <lineage>
        <taxon>Bacteria</taxon>
        <taxon>Bacillati</taxon>
        <taxon>Actinomycetota</taxon>
        <taxon>Thermoleophilia</taxon>
        <taxon>Solirubrobacterales</taxon>
        <taxon>Paraconexibacteraceae</taxon>
        <taxon>Paraconexibacter</taxon>
    </lineage>
</organism>
<feature type="region of interest" description="Disordered" evidence="1">
    <location>
        <begin position="1"/>
        <end position="31"/>
    </location>
</feature>
<keyword evidence="3" id="KW-1185">Reference proteome</keyword>
<evidence type="ECO:0000313" key="3">
    <source>
        <dbReference type="Proteomes" id="UP001056035"/>
    </source>
</evidence>
<proteinExistence type="predicted"/>
<dbReference type="EMBL" id="CP098502">
    <property type="protein sequence ID" value="UTI66899.1"/>
    <property type="molecule type" value="Genomic_DNA"/>
</dbReference>